<sequence length="280" mass="31973">MREIVQRLEKKVISHLELNPQSPTVTMLHEEEEFLLDSHEGKPIYRREGWYSRLASSRWVGIYVLVLHIVLAVLLFEHIYTFFTSTWDGKPFIIFPELRSLGHVVQTKHATNHSAYTMYSGPPNEANAAAWEHLLQPLYFNASEQELQASGTDPSASVKVKGGGYIAALGVYHEIHCLNKLRYFLYASQRPSNQSEDDAQISTDHLDHCLEVLRMSAMCHADLSLYTFRWPADPQSKFLEAHSTSPKMCVDWTQLESYAWGRKIGLTPTLVRETPDGQPN</sequence>
<comment type="caution">
    <text evidence="3">The sequence shown here is derived from an EMBL/GenBank/DDBJ whole genome shotgun (WGS) entry which is preliminary data.</text>
</comment>
<dbReference type="EMBL" id="ML986733">
    <property type="protein sequence ID" value="KAF2258877.1"/>
    <property type="molecule type" value="Genomic_DNA"/>
</dbReference>
<evidence type="ECO:0000256" key="2">
    <source>
        <dbReference type="SAM" id="Phobius"/>
    </source>
</evidence>
<feature type="transmembrane region" description="Helical" evidence="2">
    <location>
        <begin position="60"/>
        <end position="83"/>
    </location>
</feature>
<keyword evidence="2" id="KW-0812">Transmembrane</keyword>
<evidence type="ECO:0008006" key="5">
    <source>
        <dbReference type="Google" id="ProtNLM"/>
    </source>
</evidence>
<keyword evidence="2" id="KW-1133">Transmembrane helix</keyword>
<dbReference type="AlphaFoldDB" id="A0A9P4JXR2"/>
<accession>A0A9P4JXR2</accession>
<dbReference type="OrthoDB" id="3687641at2759"/>
<dbReference type="PANTHER" id="PTHR33365:SF12">
    <property type="entry name" value="TAT PATHWAY SIGNAL SEQUENCE"/>
    <property type="match status" value="1"/>
</dbReference>
<dbReference type="InterPro" id="IPR021765">
    <property type="entry name" value="UstYa-like"/>
</dbReference>
<dbReference type="Proteomes" id="UP000800093">
    <property type="component" value="Unassembled WGS sequence"/>
</dbReference>
<proteinExistence type="inferred from homology"/>
<dbReference type="Pfam" id="PF11807">
    <property type="entry name" value="UstYa"/>
    <property type="match status" value="1"/>
</dbReference>
<name>A0A9P4JXR2_9PLEO</name>
<evidence type="ECO:0000313" key="3">
    <source>
        <dbReference type="EMBL" id="KAF2258877.1"/>
    </source>
</evidence>
<organism evidence="3 4">
    <name type="scientific">Lojkania enalia</name>
    <dbReference type="NCBI Taxonomy" id="147567"/>
    <lineage>
        <taxon>Eukaryota</taxon>
        <taxon>Fungi</taxon>
        <taxon>Dikarya</taxon>
        <taxon>Ascomycota</taxon>
        <taxon>Pezizomycotina</taxon>
        <taxon>Dothideomycetes</taxon>
        <taxon>Pleosporomycetidae</taxon>
        <taxon>Pleosporales</taxon>
        <taxon>Pleosporales incertae sedis</taxon>
        <taxon>Lojkania</taxon>
    </lineage>
</organism>
<keyword evidence="4" id="KW-1185">Reference proteome</keyword>
<dbReference type="PANTHER" id="PTHR33365">
    <property type="entry name" value="YALI0B05434P"/>
    <property type="match status" value="1"/>
</dbReference>
<evidence type="ECO:0000256" key="1">
    <source>
        <dbReference type="ARBA" id="ARBA00035112"/>
    </source>
</evidence>
<keyword evidence="2" id="KW-0472">Membrane</keyword>
<gene>
    <name evidence="3" type="ORF">CC78DRAFT_537484</name>
</gene>
<reference evidence="4" key="1">
    <citation type="journal article" date="2020" name="Stud. Mycol.">
        <title>101 Dothideomycetes genomes: A test case for predicting lifestyles and emergence of pathogens.</title>
        <authorList>
            <person name="Haridas S."/>
            <person name="Albert R."/>
            <person name="Binder M."/>
            <person name="Bloem J."/>
            <person name="LaButti K."/>
            <person name="Salamov A."/>
            <person name="Andreopoulos B."/>
            <person name="Baker S."/>
            <person name="Barry K."/>
            <person name="Bills G."/>
            <person name="Bluhm B."/>
            <person name="Cannon C."/>
            <person name="Castanera R."/>
            <person name="Culley D."/>
            <person name="Daum C."/>
            <person name="Ezra D."/>
            <person name="Gonzalez J."/>
            <person name="Henrissat B."/>
            <person name="Kuo A."/>
            <person name="Liang C."/>
            <person name="Lipzen A."/>
            <person name="Lutzoni F."/>
            <person name="Magnuson J."/>
            <person name="Mondo S."/>
            <person name="Nolan M."/>
            <person name="Ohm R."/>
            <person name="Pangilinan J."/>
            <person name="Park H.-J."/>
            <person name="Ramirez L."/>
            <person name="Alfaro M."/>
            <person name="Sun H."/>
            <person name="Tritt A."/>
            <person name="Yoshinaga Y."/>
            <person name="Zwiers L.-H."/>
            <person name="Turgeon B."/>
            <person name="Goodwin S."/>
            <person name="Spatafora J."/>
            <person name="Crous P."/>
            <person name="Grigoriev I."/>
        </authorList>
    </citation>
    <scope>NUCLEOTIDE SEQUENCE [LARGE SCALE GENOMIC DNA]</scope>
    <source>
        <strain evidence="4">CBS 304.66</strain>
    </source>
</reference>
<evidence type="ECO:0000313" key="4">
    <source>
        <dbReference type="Proteomes" id="UP000800093"/>
    </source>
</evidence>
<protein>
    <recommendedName>
        <fullName evidence="5">Cyclochlorotine biosynthesis protein O</fullName>
    </recommendedName>
</protein>
<dbReference type="GO" id="GO:0043386">
    <property type="term" value="P:mycotoxin biosynthetic process"/>
    <property type="evidence" value="ECO:0007669"/>
    <property type="project" value="InterPro"/>
</dbReference>
<comment type="similarity">
    <text evidence="1">Belongs to the ustYa family.</text>
</comment>